<dbReference type="EMBL" id="CCYD01000288">
    <property type="protein sequence ID" value="CEG37626.1"/>
    <property type="molecule type" value="Genomic_DNA"/>
</dbReference>
<dbReference type="AlphaFoldDB" id="A0A0P1AB57"/>
<reference evidence="2" key="1">
    <citation type="submission" date="2014-09" db="EMBL/GenBank/DDBJ databases">
        <authorList>
            <person name="Sharma Rahul"/>
            <person name="Thines Marco"/>
        </authorList>
    </citation>
    <scope>NUCLEOTIDE SEQUENCE [LARGE SCALE GENOMIC DNA]</scope>
</reference>
<evidence type="ECO:0000313" key="1">
    <source>
        <dbReference type="EMBL" id="CEG37626.1"/>
    </source>
</evidence>
<proteinExistence type="predicted"/>
<keyword evidence="2" id="KW-1185">Reference proteome</keyword>
<dbReference type="GeneID" id="59052894"/>
<sequence length="67" mass="8077">MNRRRIRLVCHLGSPNERTFRMSSLGSGCRWRSACLWLALRDLQRCKLRKRKVTNRRAQSLRVLDRH</sequence>
<accession>A0A0P1AB57</accession>
<evidence type="ECO:0000313" key="2">
    <source>
        <dbReference type="Proteomes" id="UP000054928"/>
    </source>
</evidence>
<protein>
    <submittedName>
        <fullName evidence="1">Uncharacterized protein</fullName>
    </submittedName>
</protein>
<dbReference type="Proteomes" id="UP000054928">
    <property type="component" value="Unassembled WGS sequence"/>
</dbReference>
<dbReference type="RefSeq" id="XP_036263049.1">
    <property type="nucleotide sequence ID" value="XM_036407339.1"/>
</dbReference>
<name>A0A0P1AB57_PLAHL</name>
<organism evidence="1 2">
    <name type="scientific">Plasmopara halstedii</name>
    <name type="common">Downy mildew of sunflower</name>
    <dbReference type="NCBI Taxonomy" id="4781"/>
    <lineage>
        <taxon>Eukaryota</taxon>
        <taxon>Sar</taxon>
        <taxon>Stramenopiles</taxon>
        <taxon>Oomycota</taxon>
        <taxon>Peronosporomycetes</taxon>
        <taxon>Peronosporales</taxon>
        <taxon>Peronosporaceae</taxon>
        <taxon>Plasmopara</taxon>
    </lineage>
</organism>